<dbReference type="EMBL" id="PEZK01000033">
    <property type="protein sequence ID" value="PIU02061.1"/>
    <property type="molecule type" value="Genomic_DNA"/>
</dbReference>
<organism evidence="2 3">
    <name type="scientific">Candidatus Shapirobacteria bacterium CG09_land_8_20_14_0_10_49_15</name>
    <dbReference type="NCBI Taxonomy" id="1974482"/>
    <lineage>
        <taxon>Bacteria</taxon>
        <taxon>Candidatus Shapironibacteriota</taxon>
    </lineage>
</organism>
<evidence type="ECO:0000256" key="1">
    <source>
        <dbReference type="SAM" id="Phobius"/>
    </source>
</evidence>
<keyword evidence="1" id="KW-1133">Transmembrane helix</keyword>
<feature type="transmembrane region" description="Helical" evidence="1">
    <location>
        <begin position="305"/>
        <end position="323"/>
    </location>
</feature>
<proteinExistence type="predicted"/>
<feature type="transmembrane region" description="Helical" evidence="1">
    <location>
        <begin position="374"/>
        <end position="394"/>
    </location>
</feature>
<dbReference type="AlphaFoldDB" id="A0A2M6XAM5"/>
<feature type="transmembrane region" description="Helical" evidence="1">
    <location>
        <begin position="142"/>
        <end position="159"/>
    </location>
</feature>
<feature type="transmembrane region" description="Helical" evidence="1">
    <location>
        <begin position="191"/>
        <end position="209"/>
    </location>
</feature>
<feature type="transmembrane region" description="Helical" evidence="1">
    <location>
        <begin position="1085"/>
        <end position="1104"/>
    </location>
</feature>
<evidence type="ECO:0000313" key="3">
    <source>
        <dbReference type="Proteomes" id="UP000231214"/>
    </source>
</evidence>
<sequence>MKKRLWEIVFIFIISLTPLLWFRPGQIMVGHDNVFPLEPKSFLLNRLTTWTEKQGFGADQSLIMGTIPIHFVDAVPSYLGFDLITGQKLVYVFWFLLMGLSAYLFASIFKKGSPIFRLTSSTLYQFNFFVLQGWFIGERTKFSAYIALPLVMSVFLMVYRQKLGLLKGLALNCLILFCFNGGGIFGIPLFGGLMVVVGLFVIYFSLIGLRDKDYRLSAQLLALAALTVVGFALISAYYILPAASKALGNYSQQLGQMGGKDSLINWARMISVGASPLNLFRLQGLAEWYDNPQHPYSQQYLTNPLLIAISFIWPFLIVLTLLLPKNRSNRRLALYLFLVFLAGVFFAGGAHPPLGFLYVLLMRFVPGFTVFRSPWYKFAPALFFGASLLIAWTSDWLSQRLGKRSLLVFSLLWLALILGYHFPFFTGEFFCWKDNFSTRVAVPQHVFEFGHWATQEKQDNLAILVVPPATRAWNFDLYDWGYLSFYPLPRLLTNQPIFLGNEAKPIVEEEQLLQLAYRSLLDGDQATFAKIASLLQIGYLLVRQDFAADLDWVQTESFVKYQEALEKSFRFPQEKDFGDWLVYKVTPPPPVAKIYAVTDSLLLTDNRFYQDLFDQGVDPTRLAVFDESKEADQFPLASHLLVNCLTCEIEKETGFINFPPVMLLPDSPFYFLVAHQEAKQNRAITAPKQKIYHQMGLLLRHMAELRRMMLDVPYKTDSARLKSVALFQKTFNETEQYFWDHPELVQDRLITEKFRQYLIFQQEELQMCFLQSNMSSDVKENVKELIKHLDTVVSKLQPYLFNHDLAINKLFVFAVPVGANYEISAKLSGAVAASLVIGDQTITPSGASDNGWLDFGQFWLSPGEHQLILQIPPAPDLTTDWQFIEKKFAEGTKNCFSKRIEAFERQADYKVSLRFKNILYENFTYYEDEGLESGTYFFKPNALADLQLRAREADREFLVTPSQEAQFFEIGFCAENLTRQDFDSMMTKIEVKKIISPLLLMKGDHKITPRPTVAFQKISPTKYQVTVSQAAAPFSLIFLQRFSPDWKLSPAVAKNHFAAYSFANGWLIDQVGDFQLTLEYAPQKIFYLGGVVSLITFIACLLVLKFKKGS</sequence>
<comment type="caution">
    <text evidence="2">The sequence shown here is derived from an EMBL/GenBank/DDBJ whole genome shotgun (WGS) entry which is preliminary data.</text>
</comment>
<evidence type="ECO:0008006" key="4">
    <source>
        <dbReference type="Google" id="ProtNLM"/>
    </source>
</evidence>
<feature type="transmembrane region" description="Helical" evidence="1">
    <location>
        <begin position="332"/>
        <end position="354"/>
    </location>
</feature>
<feature type="transmembrane region" description="Helical" evidence="1">
    <location>
        <begin position="221"/>
        <end position="240"/>
    </location>
</feature>
<protein>
    <recommendedName>
        <fullName evidence="4">Membrane protein 6-pyruvoyl-tetrahydropterin synthase-related domain-containing protein</fullName>
    </recommendedName>
</protein>
<gene>
    <name evidence="2" type="ORF">COT66_02205</name>
</gene>
<evidence type="ECO:0000313" key="2">
    <source>
        <dbReference type="EMBL" id="PIU02061.1"/>
    </source>
</evidence>
<keyword evidence="1" id="KW-0812">Transmembrane</keyword>
<dbReference type="Proteomes" id="UP000231214">
    <property type="component" value="Unassembled WGS sequence"/>
</dbReference>
<feature type="transmembrane region" description="Helical" evidence="1">
    <location>
        <begin position="406"/>
        <end position="425"/>
    </location>
</feature>
<name>A0A2M6XAM5_9BACT</name>
<accession>A0A2M6XAM5</accession>
<reference evidence="3" key="1">
    <citation type="submission" date="2017-09" db="EMBL/GenBank/DDBJ databases">
        <title>Depth-based differentiation of microbial function through sediment-hosted aquifers and enrichment of novel symbionts in the deep terrestrial subsurface.</title>
        <authorList>
            <person name="Probst A.J."/>
            <person name="Ladd B."/>
            <person name="Jarett J.K."/>
            <person name="Geller-Mcgrath D.E."/>
            <person name="Sieber C.M.K."/>
            <person name="Emerson J.B."/>
            <person name="Anantharaman K."/>
            <person name="Thomas B.C."/>
            <person name="Malmstrom R."/>
            <person name="Stieglmeier M."/>
            <person name="Klingl A."/>
            <person name="Woyke T."/>
            <person name="Ryan C.M."/>
            <person name="Banfield J.F."/>
        </authorList>
    </citation>
    <scope>NUCLEOTIDE SEQUENCE [LARGE SCALE GENOMIC DNA]</scope>
</reference>
<keyword evidence="1" id="KW-0472">Membrane</keyword>
<feature type="transmembrane region" description="Helical" evidence="1">
    <location>
        <begin position="5"/>
        <end position="22"/>
    </location>
</feature>
<feature type="transmembrane region" description="Helical" evidence="1">
    <location>
        <begin position="89"/>
        <end position="108"/>
    </location>
</feature>